<dbReference type="GO" id="GO:0004930">
    <property type="term" value="F:G protein-coupled receptor activity"/>
    <property type="evidence" value="ECO:0007669"/>
    <property type="project" value="UniProtKB-KW"/>
</dbReference>
<dbReference type="InterPro" id="IPR017452">
    <property type="entry name" value="GPCR_Rhodpsn_7TM"/>
</dbReference>
<dbReference type="AlphaFoldDB" id="A0AAV2TMG9"/>
<dbReference type="GO" id="GO:0016020">
    <property type="term" value="C:membrane"/>
    <property type="evidence" value="ECO:0007669"/>
    <property type="project" value="UniProtKB-SubCell"/>
</dbReference>
<feature type="transmembrane region" description="Helical" evidence="8">
    <location>
        <begin position="20"/>
        <end position="41"/>
    </location>
</feature>
<dbReference type="EMBL" id="CAXLJL010000512">
    <property type="protein sequence ID" value="CAL5138642.1"/>
    <property type="molecule type" value="Genomic_DNA"/>
</dbReference>
<keyword evidence="4" id="KW-0297">G-protein coupled receptor</keyword>
<evidence type="ECO:0000256" key="8">
    <source>
        <dbReference type="SAM" id="Phobius"/>
    </source>
</evidence>
<evidence type="ECO:0000256" key="3">
    <source>
        <dbReference type="ARBA" id="ARBA00022989"/>
    </source>
</evidence>
<gene>
    <name evidence="10" type="ORF">CDAUBV1_LOCUS13462</name>
</gene>
<organism evidence="10 11">
    <name type="scientific">Calicophoron daubneyi</name>
    <name type="common">Rumen fluke</name>
    <name type="synonym">Paramphistomum daubneyi</name>
    <dbReference type="NCBI Taxonomy" id="300641"/>
    <lineage>
        <taxon>Eukaryota</taxon>
        <taxon>Metazoa</taxon>
        <taxon>Spiralia</taxon>
        <taxon>Lophotrochozoa</taxon>
        <taxon>Platyhelminthes</taxon>
        <taxon>Trematoda</taxon>
        <taxon>Digenea</taxon>
        <taxon>Plagiorchiida</taxon>
        <taxon>Pronocephalata</taxon>
        <taxon>Paramphistomoidea</taxon>
        <taxon>Paramphistomidae</taxon>
        <taxon>Calicophoron</taxon>
    </lineage>
</organism>
<keyword evidence="5 8" id="KW-0472">Membrane</keyword>
<dbReference type="InterPro" id="IPR050125">
    <property type="entry name" value="GPCR_opsins"/>
</dbReference>
<evidence type="ECO:0000256" key="6">
    <source>
        <dbReference type="ARBA" id="ARBA00023170"/>
    </source>
</evidence>
<comment type="subcellular location">
    <subcellularLocation>
        <location evidence="1">Membrane</location>
        <topology evidence="1">Multi-pass membrane protein</topology>
    </subcellularLocation>
</comment>
<evidence type="ECO:0000256" key="4">
    <source>
        <dbReference type="ARBA" id="ARBA00023040"/>
    </source>
</evidence>
<accession>A0AAV2TMG9</accession>
<dbReference type="Gene3D" id="1.20.1070.10">
    <property type="entry name" value="Rhodopsin 7-helix transmembrane proteins"/>
    <property type="match status" value="1"/>
</dbReference>
<feature type="transmembrane region" description="Helical" evidence="8">
    <location>
        <begin position="98"/>
        <end position="123"/>
    </location>
</feature>
<evidence type="ECO:0000313" key="11">
    <source>
        <dbReference type="Proteomes" id="UP001497525"/>
    </source>
</evidence>
<feature type="transmembrane region" description="Helical" evidence="8">
    <location>
        <begin position="237"/>
        <end position="258"/>
    </location>
</feature>
<keyword evidence="6" id="KW-0675">Receptor</keyword>
<evidence type="ECO:0000313" key="10">
    <source>
        <dbReference type="EMBL" id="CAL5138642.1"/>
    </source>
</evidence>
<dbReference type="Proteomes" id="UP001497525">
    <property type="component" value="Unassembled WGS sequence"/>
</dbReference>
<feature type="domain" description="G-protein coupled receptors family 1 profile" evidence="9">
    <location>
        <begin position="65"/>
        <end position="290"/>
    </location>
</feature>
<proteinExistence type="predicted"/>
<comment type="caution">
    <text evidence="10">The sequence shown here is derived from an EMBL/GenBank/DDBJ whole genome shotgun (WGS) entry which is preliminary data.</text>
</comment>
<dbReference type="Pfam" id="PF00001">
    <property type="entry name" value="7tm_1"/>
    <property type="match status" value="1"/>
</dbReference>
<evidence type="ECO:0000256" key="5">
    <source>
        <dbReference type="ARBA" id="ARBA00023136"/>
    </source>
</evidence>
<dbReference type="InterPro" id="IPR000276">
    <property type="entry name" value="GPCR_Rhodpsn"/>
</dbReference>
<dbReference type="PANTHER" id="PTHR24240">
    <property type="entry name" value="OPSIN"/>
    <property type="match status" value="1"/>
</dbReference>
<dbReference type="SUPFAM" id="SSF81321">
    <property type="entry name" value="Family A G protein-coupled receptor-like"/>
    <property type="match status" value="1"/>
</dbReference>
<dbReference type="PROSITE" id="PS50262">
    <property type="entry name" value="G_PROTEIN_RECEP_F1_2"/>
    <property type="match status" value="1"/>
</dbReference>
<keyword evidence="2 8" id="KW-0812">Transmembrane</keyword>
<sequence>MDGGEAISKTMFDSVEGKRDYFHCLVASLFFGIGLLGICLHGRNLSRLPKLDRVLPPGVVNLHFHLALANLGILAMFPFGGISALFNRWLFGELGCQIYAFEGMVCGLTSIFLTCILPLLQFAVVRFGLKTNSTICHVLTFSAWGTAVAWSAFPLFGYGSYNLEPHRTSCALDMGADSHLSMKYLVVLTALYYVFPVGLAALSAWMVSKQLSFHSFKKRGQNQDRKFLDSNRRTNELNIRILLTSFLTWLPLGIFAGISMWRGPPNINPAFYYIPQLSPKFGCALIPLAYRRIWHEVNRKNSAKPEKHAR</sequence>
<evidence type="ECO:0000256" key="7">
    <source>
        <dbReference type="ARBA" id="ARBA00023224"/>
    </source>
</evidence>
<evidence type="ECO:0000259" key="9">
    <source>
        <dbReference type="PROSITE" id="PS50262"/>
    </source>
</evidence>
<evidence type="ECO:0000256" key="1">
    <source>
        <dbReference type="ARBA" id="ARBA00004141"/>
    </source>
</evidence>
<feature type="transmembrane region" description="Helical" evidence="8">
    <location>
        <begin position="62"/>
        <end position="86"/>
    </location>
</feature>
<evidence type="ECO:0000256" key="2">
    <source>
        <dbReference type="ARBA" id="ARBA00022692"/>
    </source>
</evidence>
<feature type="transmembrane region" description="Helical" evidence="8">
    <location>
        <begin position="135"/>
        <end position="156"/>
    </location>
</feature>
<feature type="transmembrane region" description="Helical" evidence="8">
    <location>
        <begin position="184"/>
        <end position="207"/>
    </location>
</feature>
<reference evidence="10" key="1">
    <citation type="submission" date="2024-06" db="EMBL/GenBank/DDBJ databases">
        <authorList>
            <person name="Liu X."/>
            <person name="Lenzi L."/>
            <person name="Haldenby T S."/>
            <person name="Uol C."/>
        </authorList>
    </citation>
    <scope>NUCLEOTIDE SEQUENCE</scope>
</reference>
<name>A0AAV2TMG9_CALDB</name>
<keyword evidence="3 8" id="KW-1133">Transmembrane helix</keyword>
<protein>
    <recommendedName>
        <fullName evidence="9">G-protein coupled receptors family 1 profile domain-containing protein</fullName>
    </recommendedName>
</protein>
<keyword evidence="7" id="KW-0807">Transducer</keyword>